<reference evidence="2 3" key="1">
    <citation type="journal article" date="2020" name="Mol. Plant">
        <title>The Chromosome-Based Rubber Tree Genome Provides New Insights into Spurge Genome Evolution and Rubber Biosynthesis.</title>
        <authorList>
            <person name="Liu J."/>
            <person name="Shi C."/>
            <person name="Shi C.C."/>
            <person name="Li W."/>
            <person name="Zhang Q.J."/>
            <person name="Zhang Y."/>
            <person name="Li K."/>
            <person name="Lu H.F."/>
            <person name="Shi C."/>
            <person name="Zhu S.T."/>
            <person name="Xiao Z.Y."/>
            <person name="Nan H."/>
            <person name="Yue Y."/>
            <person name="Zhu X.G."/>
            <person name="Wu Y."/>
            <person name="Hong X.N."/>
            <person name="Fan G.Y."/>
            <person name="Tong Y."/>
            <person name="Zhang D."/>
            <person name="Mao C.L."/>
            <person name="Liu Y.L."/>
            <person name="Hao S.J."/>
            <person name="Liu W.Q."/>
            <person name="Lv M.Q."/>
            <person name="Zhang H.B."/>
            <person name="Liu Y."/>
            <person name="Hu-Tang G.R."/>
            <person name="Wang J.P."/>
            <person name="Wang J.H."/>
            <person name="Sun Y.H."/>
            <person name="Ni S.B."/>
            <person name="Chen W.B."/>
            <person name="Zhang X.C."/>
            <person name="Jiao Y.N."/>
            <person name="Eichler E.E."/>
            <person name="Li G.H."/>
            <person name="Liu X."/>
            <person name="Gao L.Z."/>
        </authorList>
    </citation>
    <scope>NUCLEOTIDE SEQUENCE [LARGE SCALE GENOMIC DNA]</scope>
    <source>
        <strain evidence="3">cv. GT1</strain>
        <tissue evidence="2">Leaf</tissue>
    </source>
</reference>
<keyword evidence="3" id="KW-1185">Reference proteome</keyword>
<dbReference type="Proteomes" id="UP000467840">
    <property type="component" value="Chromosome 9"/>
</dbReference>
<comment type="caution">
    <text evidence="2">The sequence shown here is derived from an EMBL/GenBank/DDBJ whole genome shotgun (WGS) entry which is preliminary data.</text>
</comment>
<organism evidence="2 3">
    <name type="scientific">Hevea brasiliensis</name>
    <name type="common">Para rubber tree</name>
    <name type="synonym">Siphonia brasiliensis</name>
    <dbReference type="NCBI Taxonomy" id="3981"/>
    <lineage>
        <taxon>Eukaryota</taxon>
        <taxon>Viridiplantae</taxon>
        <taxon>Streptophyta</taxon>
        <taxon>Embryophyta</taxon>
        <taxon>Tracheophyta</taxon>
        <taxon>Spermatophyta</taxon>
        <taxon>Magnoliopsida</taxon>
        <taxon>eudicotyledons</taxon>
        <taxon>Gunneridae</taxon>
        <taxon>Pentapetalae</taxon>
        <taxon>rosids</taxon>
        <taxon>fabids</taxon>
        <taxon>Malpighiales</taxon>
        <taxon>Euphorbiaceae</taxon>
        <taxon>Crotonoideae</taxon>
        <taxon>Micrandreae</taxon>
        <taxon>Hevea</taxon>
    </lineage>
</organism>
<accession>A0A6A6M165</accession>
<name>A0A6A6M165_HEVBR</name>
<gene>
    <name evidence="2" type="ORF">GH714_007407</name>
</gene>
<protein>
    <submittedName>
        <fullName evidence="2">Uncharacterized protein</fullName>
    </submittedName>
</protein>
<keyword evidence="1" id="KW-0812">Transmembrane</keyword>
<dbReference type="EMBL" id="JAAGAX010000008">
    <property type="protein sequence ID" value="KAF2305669.1"/>
    <property type="molecule type" value="Genomic_DNA"/>
</dbReference>
<sequence length="95" mass="9901">MKRNTSPLVRLSVTSLLESLMVSRPFALAAGLSGANVTSSIILIAGIAEVCCRCHLHGLGGFELGLEKPDPMRALQSALTIAISYIIGGLIPLSP</sequence>
<evidence type="ECO:0000256" key="1">
    <source>
        <dbReference type="SAM" id="Phobius"/>
    </source>
</evidence>
<dbReference type="AlphaFoldDB" id="A0A6A6M165"/>
<keyword evidence="1" id="KW-1133">Transmembrane helix</keyword>
<feature type="transmembrane region" description="Helical" evidence="1">
    <location>
        <begin position="74"/>
        <end position="93"/>
    </location>
</feature>
<keyword evidence="1" id="KW-0472">Membrane</keyword>
<evidence type="ECO:0000313" key="3">
    <source>
        <dbReference type="Proteomes" id="UP000467840"/>
    </source>
</evidence>
<proteinExistence type="predicted"/>
<evidence type="ECO:0000313" key="2">
    <source>
        <dbReference type="EMBL" id="KAF2305669.1"/>
    </source>
</evidence>